<reference evidence="2 3" key="1">
    <citation type="submission" date="2014-01" db="EMBL/GenBank/DDBJ databases">
        <title>The Genome Sequence of Klebsiella oxytoca MGH 27.</title>
        <authorList>
            <consortium name="The Broad Institute Genomics Platform"/>
            <consortium name="The Broad Institute Genome Sequencing Center for Infectious Disease"/>
            <person name="Murphy C."/>
            <person name="Cosimi L."/>
            <person name="Cerqueira G."/>
            <person name="Feldgarden M."/>
            <person name="Earl A."/>
            <person name="Hung D."/>
            <person name="Onderdonk A.B."/>
            <person name="Ferraro M.J."/>
            <person name="Hooper D."/>
            <person name="Dekker J."/>
            <person name="O'Brien T."/>
            <person name="Huang S."/>
            <person name="Quan V."/>
            <person name="Ernst C."/>
            <person name="Delaney M."/>
            <person name="DuBois A."/>
            <person name="Kim D.S."/>
            <person name="Young S.K."/>
            <person name="Zeng Q."/>
            <person name="Gargeya S."/>
            <person name="Fitzgerald M."/>
            <person name="Abouelleil A."/>
            <person name="Alvarado L."/>
            <person name="Berlin A.M."/>
            <person name="Chapman S.B."/>
            <person name="Gainer-Dewar J."/>
            <person name="Goldberg J."/>
            <person name="Gnerre S."/>
            <person name="Griggs A."/>
            <person name="Gujja S."/>
            <person name="Hansen M."/>
            <person name="Howarth C."/>
            <person name="Imamovic A."/>
            <person name="Ireland A."/>
            <person name="Larimer J."/>
            <person name="McCowan C."/>
            <person name="Murphy C."/>
            <person name="Pearson M."/>
            <person name="Poon T.W."/>
            <person name="Priest M."/>
            <person name="Roberts A."/>
            <person name="Saif S."/>
            <person name="Shea T."/>
            <person name="Sykes S."/>
            <person name="Wortman J."/>
            <person name="Nusbaum C."/>
            <person name="Birren B."/>
        </authorList>
    </citation>
    <scope>NUCLEOTIDE SEQUENCE [LARGE SCALE GENOMIC DNA]</scope>
    <source>
        <strain evidence="2 3">MGH 27</strain>
    </source>
</reference>
<protein>
    <submittedName>
        <fullName evidence="2">Uncharacterized protein</fullName>
    </submittedName>
</protein>
<comment type="caution">
    <text evidence="2">The sequence shown here is derived from an EMBL/GenBank/DDBJ whole genome shotgun (WGS) entry which is preliminary data.</text>
</comment>
<gene>
    <name evidence="2" type="ORF">L373_01222</name>
</gene>
<name>A0A7H5ABW8_9ENTR</name>
<keyword evidence="1" id="KW-0812">Transmembrane</keyword>
<keyword evidence="1" id="KW-1133">Transmembrane helix</keyword>
<accession>A0A7H5ABW8</accession>
<dbReference type="PROSITE" id="PS51257">
    <property type="entry name" value="PROKAR_LIPOPROTEIN"/>
    <property type="match status" value="1"/>
</dbReference>
<organism evidence="2 3">
    <name type="scientific">Klebsiella michiganensis</name>
    <dbReference type="NCBI Taxonomy" id="1134687"/>
    <lineage>
        <taxon>Bacteria</taxon>
        <taxon>Pseudomonadati</taxon>
        <taxon>Pseudomonadota</taxon>
        <taxon>Gammaproteobacteria</taxon>
        <taxon>Enterobacterales</taxon>
        <taxon>Enterobacteriaceae</taxon>
        <taxon>Klebsiella/Raoultella group</taxon>
        <taxon>Klebsiella</taxon>
    </lineage>
</organism>
<feature type="transmembrane region" description="Helical" evidence="1">
    <location>
        <begin position="12"/>
        <end position="32"/>
    </location>
</feature>
<dbReference type="AlphaFoldDB" id="A0A7H5ABW8"/>
<evidence type="ECO:0000256" key="1">
    <source>
        <dbReference type="SAM" id="Phobius"/>
    </source>
</evidence>
<evidence type="ECO:0000313" key="3">
    <source>
        <dbReference type="Proteomes" id="UP000020202"/>
    </source>
</evidence>
<dbReference type="Proteomes" id="UP000020202">
    <property type="component" value="Unassembled WGS sequence"/>
</dbReference>
<keyword evidence="1" id="KW-0472">Membrane</keyword>
<dbReference type="EMBL" id="JCNZ01000007">
    <property type="protein sequence ID" value="EWF90842.1"/>
    <property type="molecule type" value="Genomic_DNA"/>
</dbReference>
<sequence>MKLNQYISVPLVAGPTLTALITLITSGCQVSLNIHR</sequence>
<evidence type="ECO:0000313" key="2">
    <source>
        <dbReference type="EMBL" id="EWF90842.1"/>
    </source>
</evidence>
<proteinExistence type="predicted"/>